<sequence>MDIRPIRNDTDHAEALKEIERLWGAPLGTPEGDKLDVLATLVEAYENEHHPVEAADPVEILRFAIEDMGRSQAELAELLGSRSRASEILNRKRHLTLDQIRAISEAWKLPIAALAAPYRLAQDAA</sequence>
<dbReference type="RefSeq" id="WP_015933624.1">
    <property type="nucleotide sequence ID" value="NC_011894.1"/>
</dbReference>
<dbReference type="CDD" id="cd00093">
    <property type="entry name" value="HTH_XRE"/>
    <property type="match status" value="1"/>
</dbReference>
<dbReference type="eggNOG" id="COG5499">
    <property type="taxonomic scope" value="Bacteria"/>
</dbReference>
<dbReference type="SUPFAM" id="SSF47413">
    <property type="entry name" value="lambda repressor-like DNA-binding domains"/>
    <property type="match status" value="1"/>
</dbReference>
<dbReference type="GO" id="GO:0006355">
    <property type="term" value="P:regulation of DNA-templated transcription"/>
    <property type="evidence" value="ECO:0007669"/>
    <property type="project" value="InterPro"/>
</dbReference>
<dbReference type="Gene3D" id="1.10.260.40">
    <property type="entry name" value="lambda repressor-like DNA-binding domains"/>
    <property type="match status" value="1"/>
</dbReference>
<protein>
    <submittedName>
        <fullName evidence="2">Putative transcription regulator with HTH domain protein</fullName>
    </submittedName>
</protein>
<keyword evidence="3" id="KW-1185">Reference proteome</keyword>
<feature type="domain" description="HTH cro/C1-type" evidence="1">
    <location>
        <begin position="61"/>
        <end position="114"/>
    </location>
</feature>
<proteinExistence type="predicted"/>
<dbReference type="PANTHER" id="PTHR40455">
    <property type="entry name" value="ANTITOXIN HIGA"/>
    <property type="match status" value="1"/>
</dbReference>
<reference evidence="2 3" key="1">
    <citation type="submission" date="2009-01" db="EMBL/GenBank/DDBJ databases">
        <title>Complete sequence of chromosome of Methylobacterium nodulans ORS 2060.</title>
        <authorList>
            <consortium name="US DOE Joint Genome Institute"/>
            <person name="Lucas S."/>
            <person name="Copeland A."/>
            <person name="Lapidus A."/>
            <person name="Glavina del Rio T."/>
            <person name="Dalin E."/>
            <person name="Tice H."/>
            <person name="Bruce D."/>
            <person name="Goodwin L."/>
            <person name="Pitluck S."/>
            <person name="Sims D."/>
            <person name="Brettin T."/>
            <person name="Detter J.C."/>
            <person name="Han C."/>
            <person name="Larimer F."/>
            <person name="Land M."/>
            <person name="Hauser L."/>
            <person name="Kyrpides N."/>
            <person name="Ivanova N."/>
            <person name="Marx C.J."/>
            <person name="Richardson P."/>
        </authorList>
    </citation>
    <scope>NUCLEOTIDE SEQUENCE [LARGE SCALE GENOMIC DNA]</scope>
    <source>
        <strain evidence="3">LMG 21967 / CNCM I-2342 / ORS 2060</strain>
    </source>
</reference>
<dbReference type="PROSITE" id="PS50943">
    <property type="entry name" value="HTH_CROC1"/>
    <property type="match status" value="1"/>
</dbReference>
<dbReference type="InterPro" id="IPR039060">
    <property type="entry name" value="Antitox_HigA"/>
</dbReference>
<dbReference type="HOGENOM" id="CLU_125852_2_0_5"/>
<accession>B8ILU0</accession>
<gene>
    <name evidence="2" type="ordered locus">Mnod_7326</name>
</gene>
<evidence type="ECO:0000259" key="1">
    <source>
        <dbReference type="PROSITE" id="PS50943"/>
    </source>
</evidence>
<dbReference type="Proteomes" id="UP000008207">
    <property type="component" value="Chromosome"/>
</dbReference>
<dbReference type="AlphaFoldDB" id="B8ILU0"/>
<dbReference type="KEGG" id="mno:Mnod_7326"/>
<evidence type="ECO:0000313" key="3">
    <source>
        <dbReference type="Proteomes" id="UP000008207"/>
    </source>
</evidence>
<dbReference type="SMART" id="SM00530">
    <property type="entry name" value="HTH_XRE"/>
    <property type="match status" value="1"/>
</dbReference>
<dbReference type="InterPro" id="IPR001387">
    <property type="entry name" value="Cro/C1-type_HTH"/>
</dbReference>
<dbReference type="EMBL" id="CP001349">
    <property type="protein sequence ID" value="ACL62065.1"/>
    <property type="molecule type" value="Genomic_DNA"/>
</dbReference>
<dbReference type="OrthoDB" id="9796786at2"/>
<dbReference type="STRING" id="460265.Mnod_7326"/>
<name>B8ILU0_METNO</name>
<dbReference type="Pfam" id="PF01381">
    <property type="entry name" value="HTH_3"/>
    <property type="match status" value="1"/>
</dbReference>
<organism evidence="2 3">
    <name type="scientific">Methylobacterium nodulans (strain LMG 21967 / CNCM I-2342 / ORS 2060)</name>
    <dbReference type="NCBI Taxonomy" id="460265"/>
    <lineage>
        <taxon>Bacteria</taxon>
        <taxon>Pseudomonadati</taxon>
        <taxon>Pseudomonadota</taxon>
        <taxon>Alphaproteobacteria</taxon>
        <taxon>Hyphomicrobiales</taxon>
        <taxon>Methylobacteriaceae</taxon>
        <taxon>Methylobacterium</taxon>
    </lineage>
</organism>
<dbReference type="InterPro" id="IPR010982">
    <property type="entry name" value="Lambda_DNA-bd_dom_sf"/>
</dbReference>
<evidence type="ECO:0000313" key="2">
    <source>
        <dbReference type="EMBL" id="ACL62065.1"/>
    </source>
</evidence>
<dbReference type="GO" id="GO:0001046">
    <property type="term" value="F:core promoter sequence-specific DNA binding"/>
    <property type="evidence" value="ECO:0007669"/>
    <property type="project" value="TreeGrafter"/>
</dbReference>
<dbReference type="PANTHER" id="PTHR40455:SF1">
    <property type="entry name" value="ANTITOXIN HIGA"/>
    <property type="match status" value="1"/>
</dbReference>